<sequence>MHSHDYRVVPAPRRGLKAKGLRRPEERFANALETEMNRLAREGWEYVRTDTLPHEHKRGWFSRPVTEMRTVLVFRRPRPVAVQPATVQTGTALPSFAPPPFVAPARAAAPEPMAPPMAPSAPRRAPPPLSADPGRPAAPALHVVDPPAAPGDPRQAAE</sequence>
<feature type="compositionally biased region" description="Pro residues" evidence="1">
    <location>
        <begin position="112"/>
        <end position="130"/>
    </location>
</feature>
<accession>A0ABW0S6U9</accession>
<evidence type="ECO:0000313" key="2">
    <source>
        <dbReference type="EMBL" id="MFC5564846.1"/>
    </source>
</evidence>
<name>A0ABW0S6U9_9RHOB</name>
<evidence type="ECO:0000313" key="3">
    <source>
        <dbReference type="Proteomes" id="UP001596056"/>
    </source>
</evidence>
<comment type="caution">
    <text evidence="2">The sequence shown here is derived from an EMBL/GenBank/DDBJ whole genome shotgun (WGS) entry which is preliminary data.</text>
</comment>
<dbReference type="RefSeq" id="WP_209837361.1">
    <property type="nucleotide sequence ID" value="NZ_JAGGJP010000001.1"/>
</dbReference>
<reference evidence="3" key="1">
    <citation type="journal article" date="2019" name="Int. J. Syst. Evol. Microbiol.">
        <title>The Global Catalogue of Microorganisms (GCM) 10K type strain sequencing project: providing services to taxonomists for standard genome sequencing and annotation.</title>
        <authorList>
            <consortium name="The Broad Institute Genomics Platform"/>
            <consortium name="The Broad Institute Genome Sequencing Center for Infectious Disease"/>
            <person name="Wu L."/>
            <person name="Ma J."/>
        </authorList>
    </citation>
    <scope>NUCLEOTIDE SEQUENCE [LARGE SCALE GENOMIC DNA]</scope>
    <source>
        <strain evidence="3">KACC 11588</strain>
    </source>
</reference>
<protein>
    <submittedName>
        <fullName evidence="2">DUF4177 domain-containing protein</fullName>
    </submittedName>
</protein>
<feature type="region of interest" description="Disordered" evidence="1">
    <location>
        <begin position="104"/>
        <end position="158"/>
    </location>
</feature>
<dbReference type="Proteomes" id="UP001596056">
    <property type="component" value="Unassembled WGS sequence"/>
</dbReference>
<organism evidence="2 3">
    <name type="scientific">Rubellimicrobium aerolatum</name>
    <dbReference type="NCBI Taxonomy" id="490979"/>
    <lineage>
        <taxon>Bacteria</taxon>
        <taxon>Pseudomonadati</taxon>
        <taxon>Pseudomonadota</taxon>
        <taxon>Alphaproteobacteria</taxon>
        <taxon>Rhodobacterales</taxon>
        <taxon>Roseobacteraceae</taxon>
        <taxon>Rubellimicrobium</taxon>
    </lineage>
</organism>
<dbReference type="EMBL" id="JBHSNA010000001">
    <property type="protein sequence ID" value="MFC5564846.1"/>
    <property type="molecule type" value="Genomic_DNA"/>
</dbReference>
<keyword evidence="3" id="KW-1185">Reference proteome</keyword>
<gene>
    <name evidence="2" type="ORF">ACFPOC_00225</name>
</gene>
<proteinExistence type="predicted"/>
<evidence type="ECO:0000256" key="1">
    <source>
        <dbReference type="SAM" id="MobiDB-lite"/>
    </source>
</evidence>